<gene>
    <name evidence="1" type="ORF">WJX73_007074</name>
</gene>
<accession>A0AAW1NVW3</accession>
<protein>
    <recommendedName>
        <fullName evidence="3">F-box domain-containing protein</fullName>
    </recommendedName>
</protein>
<name>A0AAW1NVW3_9CHLO</name>
<dbReference type="CDD" id="cd09917">
    <property type="entry name" value="F-box_SF"/>
    <property type="match status" value="1"/>
</dbReference>
<evidence type="ECO:0008006" key="3">
    <source>
        <dbReference type="Google" id="ProtNLM"/>
    </source>
</evidence>
<dbReference type="SUPFAM" id="SSF81383">
    <property type="entry name" value="F-box domain"/>
    <property type="match status" value="1"/>
</dbReference>
<proteinExistence type="predicted"/>
<dbReference type="Proteomes" id="UP001465755">
    <property type="component" value="Unassembled WGS sequence"/>
</dbReference>
<evidence type="ECO:0000313" key="2">
    <source>
        <dbReference type="Proteomes" id="UP001465755"/>
    </source>
</evidence>
<evidence type="ECO:0000313" key="1">
    <source>
        <dbReference type="EMBL" id="KAK9797837.1"/>
    </source>
</evidence>
<reference evidence="1 2" key="1">
    <citation type="journal article" date="2024" name="Nat. Commun.">
        <title>Phylogenomics reveals the evolutionary origins of lichenization in chlorophyte algae.</title>
        <authorList>
            <person name="Puginier C."/>
            <person name="Libourel C."/>
            <person name="Otte J."/>
            <person name="Skaloud P."/>
            <person name="Haon M."/>
            <person name="Grisel S."/>
            <person name="Petersen M."/>
            <person name="Berrin J.G."/>
            <person name="Delaux P.M."/>
            <person name="Dal Grande F."/>
            <person name="Keller J."/>
        </authorList>
    </citation>
    <scope>NUCLEOTIDE SEQUENCE [LARGE SCALE GENOMIC DNA]</scope>
    <source>
        <strain evidence="1 2">SAG 2036</strain>
    </source>
</reference>
<dbReference type="InterPro" id="IPR036047">
    <property type="entry name" value="F-box-like_dom_sf"/>
</dbReference>
<sequence length="136" mass="14790">MASAGLQPEQVILTSPGIRDALICEVLPRLPAPALAALSCTCKALREVAIQQDCLWRSAATQHLPPQHPSLSGMDRSAVQSILQRRYQARCNILEGKLPGQAGQHSWDKDAPEKIPSEVLLGVVKMIPLRTLPGWI</sequence>
<keyword evidence="2" id="KW-1185">Reference proteome</keyword>
<organism evidence="1 2">
    <name type="scientific">Symbiochloris irregularis</name>
    <dbReference type="NCBI Taxonomy" id="706552"/>
    <lineage>
        <taxon>Eukaryota</taxon>
        <taxon>Viridiplantae</taxon>
        <taxon>Chlorophyta</taxon>
        <taxon>core chlorophytes</taxon>
        <taxon>Trebouxiophyceae</taxon>
        <taxon>Trebouxiales</taxon>
        <taxon>Trebouxiaceae</taxon>
        <taxon>Symbiochloris</taxon>
    </lineage>
</organism>
<comment type="caution">
    <text evidence="1">The sequence shown here is derived from an EMBL/GenBank/DDBJ whole genome shotgun (WGS) entry which is preliminary data.</text>
</comment>
<dbReference type="EMBL" id="JALJOQ010000103">
    <property type="protein sequence ID" value="KAK9797837.1"/>
    <property type="molecule type" value="Genomic_DNA"/>
</dbReference>
<dbReference type="AlphaFoldDB" id="A0AAW1NVW3"/>